<sequence>MGASIADILSNKEKSQLVLPNINKGDVFKMRLTPKEGIIPKNKGDNDRDKYFIIVGKTANNALIGFVVINSNINTNISKELQYLHYPINVSDYPFLKKNSFVCCAELKEITADNFIDRYEGEGRCGKLTNEDLELIIGALKSSPLVTPKQLKRFGL</sequence>
<name>A0A5M5DZG6_BACOV</name>
<dbReference type="EMBL" id="VWKB01000008">
    <property type="protein sequence ID" value="KAA4101960.1"/>
    <property type="molecule type" value="Genomic_DNA"/>
</dbReference>
<accession>A0A5M5DZG6</accession>
<dbReference type="RefSeq" id="WP_055236453.1">
    <property type="nucleotide sequence ID" value="NZ_JADMXV010000027.1"/>
</dbReference>
<dbReference type="InterPro" id="IPR011067">
    <property type="entry name" value="Plasmid_toxin/cell-grow_inhib"/>
</dbReference>
<reference evidence="1 2" key="1">
    <citation type="journal article" date="2019" name="Nat. Med.">
        <title>A library of human gut bacterial isolates paired with longitudinal multiomics data enables mechanistic microbiome research.</title>
        <authorList>
            <person name="Poyet M."/>
            <person name="Groussin M."/>
            <person name="Gibbons S.M."/>
            <person name="Avila-Pacheco J."/>
            <person name="Jiang X."/>
            <person name="Kearney S.M."/>
            <person name="Perrotta A.R."/>
            <person name="Berdy B."/>
            <person name="Zhao S."/>
            <person name="Lieberman T.D."/>
            <person name="Swanson P.K."/>
            <person name="Smith M."/>
            <person name="Roesemann S."/>
            <person name="Alexander J.E."/>
            <person name="Rich S.A."/>
            <person name="Livny J."/>
            <person name="Vlamakis H."/>
            <person name="Clish C."/>
            <person name="Bullock K."/>
            <person name="Deik A."/>
            <person name="Scott J."/>
            <person name="Pierce K.A."/>
            <person name="Xavier R.J."/>
            <person name="Alm E.J."/>
        </authorList>
    </citation>
    <scope>NUCLEOTIDE SEQUENCE [LARGE SCALE GENOMIC DNA]</scope>
    <source>
        <strain evidence="1 2">BIOML-A134</strain>
    </source>
</reference>
<proteinExistence type="predicted"/>
<keyword evidence="2" id="KW-1185">Reference proteome</keyword>
<dbReference type="AlphaFoldDB" id="A0A5M5DZG6"/>
<gene>
    <name evidence="1" type="ORF">F3D66_07070</name>
</gene>
<evidence type="ECO:0008006" key="3">
    <source>
        <dbReference type="Google" id="ProtNLM"/>
    </source>
</evidence>
<evidence type="ECO:0000313" key="1">
    <source>
        <dbReference type="EMBL" id="KAA4101960.1"/>
    </source>
</evidence>
<protein>
    <recommendedName>
        <fullName evidence="3">Type II toxin-antitoxin system PemK/MazF family toxin</fullName>
    </recommendedName>
</protein>
<comment type="caution">
    <text evidence="1">The sequence shown here is derived from an EMBL/GenBank/DDBJ whole genome shotgun (WGS) entry which is preliminary data.</text>
</comment>
<dbReference type="Proteomes" id="UP000473905">
    <property type="component" value="Unassembled WGS sequence"/>
</dbReference>
<evidence type="ECO:0000313" key="2">
    <source>
        <dbReference type="Proteomes" id="UP000473905"/>
    </source>
</evidence>
<organism evidence="1 2">
    <name type="scientific">Bacteroides ovatus</name>
    <dbReference type="NCBI Taxonomy" id="28116"/>
    <lineage>
        <taxon>Bacteria</taxon>
        <taxon>Pseudomonadati</taxon>
        <taxon>Bacteroidota</taxon>
        <taxon>Bacteroidia</taxon>
        <taxon>Bacteroidales</taxon>
        <taxon>Bacteroidaceae</taxon>
        <taxon>Bacteroides</taxon>
    </lineage>
</organism>
<dbReference type="Gene3D" id="2.30.30.110">
    <property type="match status" value="1"/>
</dbReference>